<organism evidence="7 8">
    <name type="scientific">Clostridium senegalense</name>
    <dbReference type="NCBI Taxonomy" id="1465809"/>
    <lineage>
        <taxon>Bacteria</taxon>
        <taxon>Bacillati</taxon>
        <taxon>Bacillota</taxon>
        <taxon>Clostridia</taxon>
        <taxon>Eubacteriales</taxon>
        <taxon>Clostridiaceae</taxon>
        <taxon>Clostridium</taxon>
    </lineage>
</organism>
<comment type="caution">
    <text evidence="7">The sequence shown here is derived from an EMBL/GenBank/DDBJ whole genome shotgun (WGS) entry which is preliminary data.</text>
</comment>
<dbReference type="GO" id="GO:0017004">
    <property type="term" value="P:cytochrome complex assembly"/>
    <property type="evidence" value="ECO:0007669"/>
    <property type="project" value="UniProtKB-KW"/>
</dbReference>
<dbReference type="CDD" id="cd02966">
    <property type="entry name" value="TlpA_like_family"/>
    <property type="match status" value="1"/>
</dbReference>
<dbReference type="InterPro" id="IPR013766">
    <property type="entry name" value="Thioredoxin_domain"/>
</dbReference>
<dbReference type="AlphaFoldDB" id="A0A6M0GXP8"/>
<proteinExistence type="predicted"/>
<evidence type="ECO:0000256" key="3">
    <source>
        <dbReference type="ARBA" id="ARBA00022968"/>
    </source>
</evidence>
<accession>A0A6M0GXP8</accession>
<dbReference type="Proteomes" id="UP000481872">
    <property type="component" value="Unassembled WGS sequence"/>
</dbReference>
<dbReference type="Gene3D" id="3.40.30.10">
    <property type="entry name" value="Glutaredoxin"/>
    <property type="match status" value="1"/>
</dbReference>
<evidence type="ECO:0000256" key="1">
    <source>
        <dbReference type="ARBA" id="ARBA00004196"/>
    </source>
</evidence>
<dbReference type="Pfam" id="PF08534">
    <property type="entry name" value="Redoxin"/>
    <property type="match status" value="1"/>
</dbReference>
<keyword evidence="3" id="KW-0812">Transmembrane</keyword>
<evidence type="ECO:0000313" key="7">
    <source>
        <dbReference type="EMBL" id="NEU03255.1"/>
    </source>
</evidence>
<comment type="subcellular location">
    <subcellularLocation>
        <location evidence="1">Cell envelope</location>
    </subcellularLocation>
</comment>
<dbReference type="RefSeq" id="WP_199868691.1">
    <property type="nucleotide sequence ID" value="NZ_JAAGPU010000001.1"/>
</dbReference>
<keyword evidence="5" id="KW-0676">Redox-active center</keyword>
<gene>
    <name evidence="7" type="ORF">G3M99_00010</name>
</gene>
<dbReference type="InterPro" id="IPR036249">
    <property type="entry name" value="Thioredoxin-like_sf"/>
</dbReference>
<keyword evidence="3" id="KW-0735">Signal-anchor</keyword>
<evidence type="ECO:0000313" key="8">
    <source>
        <dbReference type="Proteomes" id="UP000481872"/>
    </source>
</evidence>
<reference evidence="7 8" key="1">
    <citation type="submission" date="2020-02" db="EMBL/GenBank/DDBJ databases">
        <title>Genome assembly of a novel Clostridium senegalense strain.</title>
        <authorList>
            <person name="Gupta T.B."/>
            <person name="Jauregui R."/>
            <person name="Maclean P."/>
            <person name="Nawarathana A."/>
            <person name="Brightwell G."/>
        </authorList>
    </citation>
    <scope>NUCLEOTIDE SEQUENCE [LARGE SCALE GENOMIC DNA]</scope>
    <source>
        <strain evidence="7 8">AGRFS4</strain>
    </source>
</reference>
<dbReference type="InterPro" id="IPR050553">
    <property type="entry name" value="Thioredoxin_ResA/DsbE_sf"/>
</dbReference>
<keyword evidence="8" id="KW-1185">Reference proteome</keyword>
<dbReference type="PANTHER" id="PTHR42852:SF6">
    <property type="entry name" value="THIOL:DISULFIDE INTERCHANGE PROTEIN DSBE"/>
    <property type="match status" value="1"/>
</dbReference>
<dbReference type="GO" id="GO:0030313">
    <property type="term" value="C:cell envelope"/>
    <property type="evidence" value="ECO:0007669"/>
    <property type="project" value="UniProtKB-SubCell"/>
</dbReference>
<evidence type="ECO:0000256" key="5">
    <source>
        <dbReference type="ARBA" id="ARBA00023284"/>
    </source>
</evidence>
<feature type="domain" description="Thioredoxin" evidence="6">
    <location>
        <begin position="210"/>
        <end position="355"/>
    </location>
</feature>
<evidence type="ECO:0000256" key="4">
    <source>
        <dbReference type="ARBA" id="ARBA00023157"/>
    </source>
</evidence>
<sequence>MKKKMIILLIATIIPLGMIGCGNSVKSDSNKSQVEQKEDNEFKISELGVSFKKPKDFNERIEGKGVVDFLGVGNDGQGIYGKLIGNYISDSAFKKLGELGEKSNGESLDEEYMKLFEESFKPLFEIVGIEKDKAKENTLKDIEEKYKNSVKVGEQDGIEYYLVYGAKDEYIKGLSDTEKKEYNTYLEQAENIKNSIKVIDIVTPKDEVNKIKGNNKIEFDTKDTNGNKVDSKLFSQHKITVVNIWGTECGPCVAEMPVFEDLYNEYKDKGVNILGIVNDAKDDETAKRAKDILAKKAVTYVNIIPDDSLKNGVLKDIVGTPTTILVDNEGKIVGEPIIGGKEKDEYKKIIDKFLK</sequence>
<keyword evidence="4" id="KW-1015">Disulfide bond</keyword>
<dbReference type="GO" id="GO:0016491">
    <property type="term" value="F:oxidoreductase activity"/>
    <property type="evidence" value="ECO:0007669"/>
    <property type="project" value="InterPro"/>
</dbReference>
<evidence type="ECO:0000256" key="2">
    <source>
        <dbReference type="ARBA" id="ARBA00022748"/>
    </source>
</evidence>
<evidence type="ECO:0000259" key="6">
    <source>
        <dbReference type="PROSITE" id="PS51352"/>
    </source>
</evidence>
<name>A0A6M0GXP8_9CLOT</name>
<dbReference type="SUPFAM" id="SSF52833">
    <property type="entry name" value="Thioredoxin-like"/>
    <property type="match status" value="1"/>
</dbReference>
<protein>
    <submittedName>
        <fullName evidence="7">TlpA family protein disulfide reductase</fullName>
    </submittedName>
</protein>
<dbReference type="PROSITE" id="PS51352">
    <property type="entry name" value="THIOREDOXIN_2"/>
    <property type="match status" value="1"/>
</dbReference>
<dbReference type="PANTHER" id="PTHR42852">
    <property type="entry name" value="THIOL:DISULFIDE INTERCHANGE PROTEIN DSBE"/>
    <property type="match status" value="1"/>
</dbReference>
<dbReference type="InterPro" id="IPR013740">
    <property type="entry name" value="Redoxin"/>
</dbReference>
<dbReference type="PROSITE" id="PS51257">
    <property type="entry name" value="PROKAR_LIPOPROTEIN"/>
    <property type="match status" value="1"/>
</dbReference>
<dbReference type="EMBL" id="JAAGPU010000001">
    <property type="protein sequence ID" value="NEU03255.1"/>
    <property type="molecule type" value="Genomic_DNA"/>
</dbReference>
<keyword evidence="2" id="KW-0201">Cytochrome c-type biogenesis</keyword>